<dbReference type="SMART" id="SM00962">
    <property type="entry name" value="SRP54"/>
    <property type="match status" value="1"/>
</dbReference>
<dbReference type="SMART" id="SM00963">
    <property type="entry name" value="SRP54_N"/>
    <property type="match status" value="1"/>
</dbReference>
<feature type="compositionally biased region" description="Basic residues" evidence="11">
    <location>
        <begin position="184"/>
        <end position="195"/>
    </location>
</feature>
<keyword evidence="6" id="KW-0342">GTP-binding</keyword>
<keyword evidence="5" id="KW-0256">Endoplasmic reticulum</keyword>
<keyword evidence="14" id="KW-1185">Reference proteome</keyword>
<dbReference type="Proteomes" id="UP000095009">
    <property type="component" value="Unassembled WGS sequence"/>
</dbReference>
<dbReference type="Gene3D" id="3.30.450.60">
    <property type="match status" value="1"/>
</dbReference>
<dbReference type="GO" id="GO:0006614">
    <property type="term" value="P:SRP-dependent cotranslational protein targeting to membrane"/>
    <property type="evidence" value="ECO:0007669"/>
    <property type="project" value="InterPro"/>
</dbReference>
<evidence type="ECO:0000256" key="4">
    <source>
        <dbReference type="ARBA" id="ARBA00022741"/>
    </source>
</evidence>
<dbReference type="OrthoDB" id="1727884at2759"/>
<dbReference type="SUPFAM" id="SSF64356">
    <property type="entry name" value="SNARE-like"/>
    <property type="match status" value="1"/>
</dbReference>
<feature type="domain" description="SRP54-type proteins GTP-binding" evidence="12">
    <location>
        <begin position="587"/>
        <end position="600"/>
    </location>
</feature>
<dbReference type="Gene3D" id="1.20.120.140">
    <property type="entry name" value="Signal recognition particle SRP54, nucleotide-binding domain"/>
    <property type="match status" value="1"/>
</dbReference>
<dbReference type="GO" id="GO:0005047">
    <property type="term" value="F:signal recognition particle binding"/>
    <property type="evidence" value="ECO:0007669"/>
    <property type="project" value="InterPro"/>
</dbReference>
<reference evidence="13 14" key="1">
    <citation type="journal article" date="2016" name="Proc. Natl. Acad. Sci. U.S.A.">
        <title>Comparative genomics of biotechnologically important yeasts.</title>
        <authorList>
            <person name="Riley R."/>
            <person name="Haridas S."/>
            <person name="Wolfe K.H."/>
            <person name="Lopes M.R."/>
            <person name="Hittinger C.T."/>
            <person name="Goeker M."/>
            <person name="Salamov A.A."/>
            <person name="Wisecaver J.H."/>
            <person name="Long T.M."/>
            <person name="Calvey C.H."/>
            <person name="Aerts A.L."/>
            <person name="Barry K.W."/>
            <person name="Choi C."/>
            <person name="Clum A."/>
            <person name="Coughlan A.Y."/>
            <person name="Deshpande S."/>
            <person name="Douglass A.P."/>
            <person name="Hanson S.J."/>
            <person name="Klenk H.-P."/>
            <person name="LaButti K.M."/>
            <person name="Lapidus A."/>
            <person name="Lindquist E.A."/>
            <person name="Lipzen A.M."/>
            <person name="Meier-Kolthoff J.P."/>
            <person name="Ohm R.A."/>
            <person name="Otillar R.P."/>
            <person name="Pangilinan J.L."/>
            <person name="Peng Y."/>
            <person name="Rokas A."/>
            <person name="Rosa C.A."/>
            <person name="Scheuner C."/>
            <person name="Sibirny A.A."/>
            <person name="Slot J.C."/>
            <person name="Stielow J.B."/>
            <person name="Sun H."/>
            <person name="Kurtzman C.P."/>
            <person name="Blackwell M."/>
            <person name="Grigoriev I.V."/>
            <person name="Jeffries T.W."/>
        </authorList>
    </citation>
    <scope>NUCLEOTIDE SEQUENCE [LARGE SCALE GENOMIC DNA]</scope>
    <source>
        <strain evidence="13 14">DSM 6958</strain>
    </source>
</reference>
<dbReference type="GO" id="GO:0005785">
    <property type="term" value="C:signal recognition particle receptor complex"/>
    <property type="evidence" value="ECO:0007669"/>
    <property type="project" value="InterPro"/>
</dbReference>
<dbReference type="GO" id="GO:0003924">
    <property type="term" value="F:GTPase activity"/>
    <property type="evidence" value="ECO:0007669"/>
    <property type="project" value="InterPro"/>
</dbReference>
<evidence type="ECO:0000256" key="2">
    <source>
        <dbReference type="ARBA" id="ARBA00008531"/>
    </source>
</evidence>
<dbReference type="SUPFAM" id="SSF47364">
    <property type="entry name" value="Domain of the SRP/SRP receptor G-proteins"/>
    <property type="match status" value="1"/>
</dbReference>
<evidence type="ECO:0000259" key="12">
    <source>
        <dbReference type="PROSITE" id="PS00300"/>
    </source>
</evidence>
<dbReference type="Pfam" id="PF04086">
    <property type="entry name" value="SRP-alpha_N"/>
    <property type="match status" value="1"/>
</dbReference>
<dbReference type="Pfam" id="PF00448">
    <property type="entry name" value="SRP54"/>
    <property type="match status" value="1"/>
</dbReference>
<evidence type="ECO:0000256" key="9">
    <source>
        <dbReference type="ARBA" id="ARBA00071429"/>
    </source>
</evidence>
<dbReference type="EMBL" id="KV454408">
    <property type="protein sequence ID" value="ODQ66691.1"/>
    <property type="molecule type" value="Genomic_DNA"/>
</dbReference>
<dbReference type="InterPro" id="IPR003593">
    <property type="entry name" value="AAA+_ATPase"/>
</dbReference>
<keyword evidence="13" id="KW-0378">Hydrolase</keyword>
<dbReference type="GO" id="GO:0005525">
    <property type="term" value="F:GTP binding"/>
    <property type="evidence" value="ECO:0007669"/>
    <property type="project" value="UniProtKB-KW"/>
</dbReference>
<dbReference type="Pfam" id="PF02881">
    <property type="entry name" value="SRP54_N"/>
    <property type="match status" value="1"/>
</dbReference>
<evidence type="ECO:0000256" key="3">
    <source>
        <dbReference type="ARBA" id="ARBA00011870"/>
    </source>
</evidence>
<dbReference type="GO" id="GO:0006886">
    <property type="term" value="P:intracellular protein transport"/>
    <property type="evidence" value="ECO:0007669"/>
    <property type="project" value="InterPro"/>
</dbReference>
<evidence type="ECO:0000256" key="10">
    <source>
        <dbReference type="ARBA" id="ARBA00081194"/>
    </source>
</evidence>
<evidence type="ECO:0000256" key="1">
    <source>
        <dbReference type="ARBA" id="ARBA00004397"/>
    </source>
</evidence>
<dbReference type="AlphaFoldDB" id="A0A1E3PML5"/>
<feature type="compositionally biased region" description="Low complexity" evidence="11">
    <location>
        <begin position="162"/>
        <end position="176"/>
    </location>
</feature>
<comment type="subcellular location">
    <subcellularLocation>
        <location evidence="1">Endoplasmic reticulum membrane</location>
        <topology evidence="1">Peripheral membrane protein</topology>
        <orientation evidence="1">Cytoplasmic side</orientation>
    </subcellularLocation>
</comment>
<gene>
    <name evidence="13" type="ORF">NADFUDRAFT_46088</name>
</gene>
<dbReference type="CDD" id="cd17876">
    <property type="entry name" value="SRalpha_C"/>
    <property type="match status" value="1"/>
</dbReference>
<dbReference type="InterPro" id="IPR007222">
    <property type="entry name" value="Sig_recog_particle_rcpt_asu_N"/>
</dbReference>
<comment type="subunit">
    <text evidence="3">Heterodimer of an alpha and a beta chain.</text>
</comment>
<dbReference type="PROSITE" id="PS00300">
    <property type="entry name" value="SRP54"/>
    <property type="match status" value="1"/>
</dbReference>
<dbReference type="InterPro" id="IPR027417">
    <property type="entry name" value="P-loop_NTPase"/>
</dbReference>
<evidence type="ECO:0000256" key="5">
    <source>
        <dbReference type="ARBA" id="ARBA00022824"/>
    </source>
</evidence>
<keyword evidence="4" id="KW-0547">Nucleotide-binding</keyword>
<dbReference type="InterPro" id="IPR042101">
    <property type="entry name" value="SRP54_N_sf"/>
</dbReference>
<keyword evidence="8" id="KW-0675">Receptor</keyword>
<comment type="similarity">
    <text evidence="2">Belongs to the GTP-binding SRP family.</text>
</comment>
<evidence type="ECO:0000313" key="14">
    <source>
        <dbReference type="Proteomes" id="UP000095009"/>
    </source>
</evidence>
<protein>
    <recommendedName>
        <fullName evidence="9">Signal recognition particle receptor subunit alpha homolog</fullName>
    </recommendedName>
    <alternativeName>
        <fullName evidence="10">Docking protein alpha</fullName>
    </alternativeName>
</protein>
<sequence length="614" mass="68061">MIDLFKIFTFGGLTLWQKKYNDVPPSVINSLVNDVFIDKKKSPSTSDQNIYHKDHYTLQWKISEELSLNFVVVYQSLLQLPYIEELIEAMKSVFISFYSDLIKKRQDSGRTLEIQVDFSKFEAVFDMKLAEFENQYNKRSNHREVAAAPADTDISSSKNDEGTSSSDSEETASGISTPSGAATTKRRARRSKKSKSSLAPPAATADKKKPVKQMRKWNDDGTINDTADSTELDYAASRNQSSDSLKKPLSNDNALMQFEVGDVNNWGKADKSGNFILSELSAEVDNIISENKSKKNEEETTNKSAFDFFKNIVGGKTMNRADLTIALAAMKDHLLKKNVANEAADHLCKTVEEALLGTKTSNWTSVQATVQTAMHSALRRILTPTTSVDLLYEVKNSRASRKRPYVISVVGVNGVGKSTNLSKIGFWLLQNKYRLLIAACDTFRSGAVEQLGVHVNRLQELTNRMGGGEVELFDKGYGGDAAVIAQKAVQYAESNGFDVVLIDTAGRRHNDKRLMSPLEKFTKLAQPDKIIMVGEALVGTDSVQQARNFNSALGNTRNLDFFLISKCDTVGDMVGTLVNMTYATNIPVLFVGTGQHYTDLKTMNIDWAVNLLMG</sequence>
<proteinExistence type="inferred from homology"/>
<evidence type="ECO:0000256" key="8">
    <source>
        <dbReference type="ARBA" id="ARBA00023170"/>
    </source>
</evidence>
<dbReference type="FunFam" id="3.40.50.300:FF:000566">
    <property type="entry name" value="Signal recognition particle receptor subunit alpha"/>
    <property type="match status" value="1"/>
</dbReference>
<evidence type="ECO:0000256" key="11">
    <source>
        <dbReference type="SAM" id="MobiDB-lite"/>
    </source>
</evidence>
<dbReference type="Gene3D" id="3.40.50.300">
    <property type="entry name" value="P-loop containing nucleotide triphosphate hydrolases"/>
    <property type="match status" value="1"/>
</dbReference>
<dbReference type="PANTHER" id="PTHR43134">
    <property type="entry name" value="SIGNAL RECOGNITION PARTICLE RECEPTOR SUBUNIT ALPHA"/>
    <property type="match status" value="1"/>
</dbReference>
<dbReference type="InterPro" id="IPR013822">
    <property type="entry name" value="Signal_recog_particl_SRP54_hlx"/>
</dbReference>
<dbReference type="SUPFAM" id="SSF52540">
    <property type="entry name" value="P-loop containing nucleoside triphosphate hydrolases"/>
    <property type="match status" value="1"/>
</dbReference>
<feature type="region of interest" description="Disordered" evidence="11">
    <location>
        <begin position="140"/>
        <end position="228"/>
    </location>
</feature>
<evidence type="ECO:0000256" key="6">
    <source>
        <dbReference type="ARBA" id="ARBA00023134"/>
    </source>
</evidence>
<dbReference type="STRING" id="857566.A0A1E3PML5"/>
<dbReference type="SMART" id="SM00382">
    <property type="entry name" value="AAA"/>
    <property type="match status" value="1"/>
</dbReference>
<evidence type="ECO:0000256" key="7">
    <source>
        <dbReference type="ARBA" id="ARBA00023136"/>
    </source>
</evidence>
<name>A0A1E3PML5_9ASCO</name>
<keyword evidence="7" id="KW-0472">Membrane</keyword>
<organism evidence="13 14">
    <name type="scientific">Nadsonia fulvescens var. elongata DSM 6958</name>
    <dbReference type="NCBI Taxonomy" id="857566"/>
    <lineage>
        <taxon>Eukaryota</taxon>
        <taxon>Fungi</taxon>
        <taxon>Dikarya</taxon>
        <taxon>Ascomycota</taxon>
        <taxon>Saccharomycotina</taxon>
        <taxon>Dipodascomycetes</taxon>
        <taxon>Dipodascales</taxon>
        <taxon>Dipodascales incertae sedis</taxon>
        <taxon>Nadsonia</taxon>
    </lineage>
</organism>
<dbReference type="InterPro" id="IPR000897">
    <property type="entry name" value="SRP54_GTPase_dom"/>
</dbReference>
<dbReference type="PANTHER" id="PTHR43134:SF1">
    <property type="entry name" value="SIGNAL RECOGNITION PARTICLE RECEPTOR SUBUNIT ALPHA"/>
    <property type="match status" value="1"/>
</dbReference>
<evidence type="ECO:0000313" key="13">
    <source>
        <dbReference type="EMBL" id="ODQ66691.1"/>
    </source>
</evidence>
<accession>A0A1E3PML5</accession>
<dbReference type="InterPro" id="IPR011012">
    <property type="entry name" value="Longin-like_dom_sf"/>
</dbReference>
<dbReference type="InterPro" id="IPR036225">
    <property type="entry name" value="SRP/SRP_N"/>
</dbReference>
<dbReference type="CDD" id="cd14826">
    <property type="entry name" value="SR_alpha_SRX"/>
    <property type="match status" value="1"/>
</dbReference>
<dbReference type="FunFam" id="1.20.120.140:FF:000009">
    <property type="entry name" value="Signal sequence receptor alpha subunit"/>
    <property type="match status" value="1"/>
</dbReference>